<name>A0A4V6PDY4_9PSEU</name>
<dbReference type="PANTHER" id="PTHR43619">
    <property type="entry name" value="S-ADENOSYL-L-METHIONINE-DEPENDENT METHYLTRANSFERASE YKTD-RELATED"/>
    <property type="match status" value="1"/>
</dbReference>
<dbReference type="Pfam" id="PF04072">
    <property type="entry name" value="LCM"/>
    <property type="match status" value="1"/>
</dbReference>
<dbReference type="PIRSF" id="PIRSF028177">
    <property type="entry name" value="Polyketide_synth_Omtfrase_TcmP"/>
    <property type="match status" value="1"/>
</dbReference>
<dbReference type="Gene3D" id="3.40.50.150">
    <property type="entry name" value="Vaccinia Virus protein VP39"/>
    <property type="match status" value="1"/>
</dbReference>
<dbReference type="EMBL" id="SMKW01000021">
    <property type="protein sequence ID" value="TDD50407.1"/>
    <property type="molecule type" value="Genomic_DNA"/>
</dbReference>
<protein>
    <submittedName>
        <fullName evidence="3">Class I SAM-dependent methyltransferase</fullName>
    </submittedName>
</protein>
<keyword evidence="2 3" id="KW-0808">Transferase</keyword>
<reference evidence="3 4" key="1">
    <citation type="submission" date="2019-03" db="EMBL/GenBank/DDBJ databases">
        <title>Draft genome sequences of novel Actinobacteria.</title>
        <authorList>
            <person name="Sahin N."/>
            <person name="Ay H."/>
            <person name="Saygin H."/>
        </authorList>
    </citation>
    <scope>NUCLEOTIDE SEQUENCE [LARGE SCALE GENOMIC DNA]</scope>
    <source>
        <strain evidence="3 4">7K502</strain>
    </source>
</reference>
<dbReference type="InterPro" id="IPR007213">
    <property type="entry name" value="Ppm1/Ppm2/Tcmp"/>
</dbReference>
<evidence type="ECO:0000256" key="2">
    <source>
        <dbReference type="ARBA" id="ARBA00022679"/>
    </source>
</evidence>
<dbReference type="GO" id="GO:0032259">
    <property type="term" value="P:methylation"/>
    <property type="evidence" value="ECO:0007669"/>
    <property type="project" value="UniProtKB-KW"/>
</dbReference>
<evidence type="ECO:0000256" key="1">
    <source>
        <dbReference type="ARBA" id="ARBA00022603"/>
    </source>
</evidence>
<comment type="caution">
    <text evidence="3">The sequence shown here is derived from an EMBL/GenBank/DDBJ whole genome shotgun (WGS) entry which is preliminary data.</text>
</comment>
<evidence type="ECO:0000313" key="3">
    <source>
        <dbReference type="EMBL" id="TDD50407.1"/>
    </source>
</evidence>
<accession>A0A4V6PDY4</accession>
<gene>
    <name evidence="3" type="ORF">E1288_17625</name>
</gene>
<sequence>MRLLHYSFEHQEREKVELTGAQATMLATLYLRALDNRSADPMLGDRHADEAFQRIDFDFGKFKLRAHNAGSVAMRAKALDRWVEEALRPGMTILHLGCGLDSRFERINPPESVEWYDIDRPDVIELRRRLFPERPHHHTIASSVTAPGLLDGIPGDRPVLVVAEGLTMYLSEVDGLALLRRIIGLFPSGELVFDAFSSLGVRVSNRFNPAVVHAGARLHWGIDEPRALESSVPGLRFVTEWSFTDAPELDRYPLPARAAIRASGRITAMRRMGRMLRYRF</sequence>
<dbReference type="GO" id="GO:0008168">
    <property type="term" value="F:methyltransferase activity"/>
    <property type="evidence" value="ECO:0007669"/>
    <property type="project" value="UniProtKB-KW"/>
</dbReference>
<dbReference type="PANTHER" id="PTHR43619:SF2">
    <property type="entry name" value="S-ADENOSYL-L-METHIONINE-DEPENDENT METHYLTRANSFERASES SUPERFAMILY PROTEIN"/>
    <property type="match status" value="1"/>
</dbReference>
<evidence type="ECO:0000313" key="4">
    <source>
        <dbReference type="Proteomes" id="UP000294947"/>
    </source>
</evidence>
<dbReference type="OrthoDB" id="9800233at2"/>
<keyword evidence="4" id="KW-1185">Reference proteome</keyword>
<proteinExistence type="predicted"/>
<organism evidence="3 4">
    <name type="scientific">Saccharopolyspora elongata</name>
    <dbReference type="NCBI Taxonomy" id="2530387"/>
    <lineage>
        <taxon>Bacteria</taxon>
        <taxon>Bacillati</taxon>
        <taxon>Actinomycetota</taxon>
        <taxon>Actinomycetes</taxon>
        <taxon>Pseudonocardiales</taxon>
        <taxon>Pseudonocardiaceae</taxon>
        <taxon>Saccharopolyspora</taxon>
    </lineage>
</organism>
<dbReference type="InterPro" id="IPR016874">
    <property type="entry name" value="TcmP-like"/>
</dbReference>
<keyword evidence="1 3" id="KW-0489">Methyltransferase</keyword>
<dbReference type="Proteomes" id="UP000294947">
    <property type="component" value="Unassembled WGS sequence"/>
</dbReference>
<dbReference type="SUPFAM" id="SSF53335">
    <property type="entry name" value="S-adenosyl-L-methionine-dependent methyltransferases"/>
    <property type="match status" value="1"/>
</dbReference>
<dbReference type="InterPro" id="IPR029063">
    <property type="entry name" value="SAM-dependent_MTases_sf"/>
</dbReference>
<dbReference type="AlphaFoldDB" id="A0A4V6PDY4"/>